<accession>A0ABQ3RYG8</accession>
<protein>
    <recommendedName>
        <fullName evidence="3">Tetratricopeptide repeat protein</fullName>
    </recommendedName>
</protein>
<comment type="caution">
    <text evidence="1">The sequence shown here is derived from an EMBL/GenBank/DDBJ whole genome shotgun (WGS) entry which is preliminary data.</text>
</comment>
<evidence type="ECO:0000313" key="2">
    <source>
        <dbReference type="Proteomes" id="UP000649259"/>
    </source>
</evidence>
<proteinExistence type="predicted"/>
<name>A0ABQ3RYG8_9ACTN</name>
<dbReference type="Proteomes" id="UP000649259">
    <property type="component" value="Unassembled WGS sequence"/>
</dbReference>
<keyword evidence="2" id="KW-1185">Reference proteome</keyword>
<sequence length="88" mass="9553">MAGDPDSAFELAQLMARHGWGSRAVDVMRVQADISNGDDWVLHTLAALCLARSRRPEEGLAHLDALADARGGEEEWDLYGIRLPLGAP</sequence>
<gene>
    <name evidence="1" type="ORF">Saso_25580</name>
</gene>
<evidence type="ECO:0008006" key="3">
    <source>
        <dbReference type="Google" id="ProtNLM"/>
    </source>
</evidence>
<evidence type="ECO:0000313" key="1">
    <source>
        <dbReference type="EMBL" id="GHI60908.1"/>
    </source>
</evidence>
<organism evidence="1 2">
    <name type="scientific">Streptomyces asoensis</name>
    <dbReference type="NCBI Taxonomy" id="249586"/>
    <lineage>
        <taxon>Bacteria</taxon>
        <taxon>Bacillati</taxon>
        <taxon>Actinomycetota</taxon>
        <taxon>Actinomycetes</taxon>
        <taxon>Kitasatosporales</taxon>
        <taxon>Streptomycetaceae</taxon>
        <taxon>Streptomyces</taxon>
    </lineage>
</organism>
<dbReference type="EMBL" id="BNEB01000002">
    <property type="protein sequence ID" value="GHI60908.1"/>
    <property type="molecule type" value="Genomic_DNA"/>
</dbReference>
<reference evidence="2" key="1">
    <citation type="submission" date="2023-07" db="EMBL/GenBank/DDBJ databases">
        <title>Whole genome shotgun sequence of Streptomyces cacaoi subsp. asoensis NBRC 13813.</title>
        <authorList>
            <person name="Komaki H."/>
            <person name="Tamura T."/>
        </authorList>
    </citation>
    <scope>NUCLEOTIDE SEQUENCE [LARGE SCALE GENOMIC DNA]</scope>
    <source>
        <strain evidence="2">NBRC 13813</strain>
    </source>
</reference>